<dbReference type="InterPro" id="IPR036770">
    <property type="entry name" value="Ankyrin_rpt-contain_sf"/>
</dbReference>
<feature type="compositionally biased region" description="Basic residues" evidence="3">
    <location>
        <begin position="457"/>
        <end position="470"/>
    </location>
</feature>
<evidence type="ECO:0000256" key="1">
    <source>
        <dbReference type="ARBA" id="ARBA00022737"/>
    </source>
</evidence>
<evidence type="ECO:0000256" key="2">
    <source>
        <dbReference type="ARBA" id="ARBA00023043"/>
    </source>
</evidence>
<dbReference type="SUPFAM" id="SSF48403">
    <property type="entry name" value="Ankyrin repeat"/>
    <property type="match status" value="1"/>
</dbReference>
<keyword evidence="1" id="KW-0677">Repeat</keyword>
<evidence type="ECO:0000313" key="4">
    <source>
        <dbReference type="EMBL" id="CAE4613250.1"/>
    </source>
</evidence>
<dbReference type="EMBL" id="HBNS01022851">
    <property type="protein sequence ID" value="CAE4613250.1"/>
    <property type="molecule type" value="Transcribed_RNA"/>
</dbReference>
<accession>A0A6V2GDW0</accession>
<feature type="compositionally biased region" description="Low complexity" evidence="3">
    <location>
        <begin position="412"/>
        <end position="432"/>
    </location>
</feature>
<name>A0A6V2GDW0_9STRA</name>
<dbReference type="GO" id="GO:0051017">
    <property type="term" value="P:actin filament bundle assembly"/>
    <property type="evidence" value="ECO:0007669"/>
    <property type="project" value="TreeGrafter"/>
</dbReference>
<dbReference type="InterPro" id="IPR052420">
    <property type="entry name" value="Espin/Espin-like"/>
</dbReference>
<protein>
    <submittedName>
        <fullName evidence="5">Uncharacterized protein</fullName>
    </submittedName>
</protein>
<feature type="region of interest" description="Disordered" evidence="3">
    <location>
        <begin position="412"/>
        <end position="470"/>
    </location>
</feature>
<proteinExistence type="predicted"/>
<evidence type="ECO:0000256" key="3">
    <source>
        <dbReference type="SAM" id="MobiDB-lite"/>
    </source>
</evidence>
<gene>
    <name evidence="4" type="ORF">DBRI00130_LOCUS18045</name>
    <name evidence="5" type="ORF">DBRI00130_LOCUS18046</name>
</gene>
<dbReference type="EMBL" id="HBNS01022852">
    <property type="protein sequence ID" value="CAE4613252.1"/>
    <property type="molecule type" value="Transcribed_RNA"/>
</dbReference>
<keyword evidence="2" id="KW-0040">ANK repeat</keyword>
<dbReference type="PANTHER" id="PTHR24153">
    <property type="entry name" value="ESPIN"/>
    <property type="match status" value="1"/>
</dbReference>
<dbReference type="AlphaFoldDB" id="A0A6V2GDW0"/>
<dbReference type="GO" id="GO:0051015">
    <property type="term" value="F:actin filament binding"/>
    <property type="evidence" value="ECO:0007669"/>
    <property type="project" value="TreeGrafter"/>
</dbReference>
<dbReference type="PANTHER" id="PTHR24153:SF8">
    <property type="entry name" value="FORKED, ISOFORM F"/>
    <property type="match status" value="1"/>
</dbReference>
<dbReference type="GO" id="GO:0005737">
    <property type="term" value="C:cytoplasm"/>
    <property type="evidence" value="ECO:0007669"/>
    <property type="project" value="TreeGrafter"/>
</dbReference>
<dbReference type="Gene3D" id="1.25.40.20">
    <property type="entry name" value="Ankyrin repeat-containing domain"/>
    <property type="match status" value="1"/>
</dbReference>
<organism evidence="5">
    <name type="scientific">Ditylum brightwellii</name>
    <dbReference type="NCBI Taxonomy" id="49249"/>
    <lineage>
        <taxon>Eukaryota</taxon>
        <taxon>Sar</taxon>
        <taxon>Stramenopiles</taxon>
        <taxon>Ochrophyta</taxon>
        <taxon>Bacillariophyta</taxon>
        <taxon>Mediophyceae</taxon>
        <taxon>Lithodesmiophycidae</taxon>
        <taxon>Lithodesmiales</taxon>
        <taxon>Lithodesmiaceae</taxon>
        <taxon>Ditylum</taxon>
    </lineage>
</organism>
<reference evidence="5" key="1">
    <citation type="submission" date="2021-01" db="EMBL/GenBank/DDBJ databases">
        <authorList>
            <person name="Corre E."/>
            <person name="Pelletier E."/>
            <person name="Niang G."/>
            <person name="Scheremetjew M."/>
            <person name="Finn R."/>
            <person name="Kale V."/>
            <person name="Holt S."/>
            <person name="Cochrane G."/>
            <person name="Meng A."/>
            <person name="Brown T."/>
            <person name="Cohen L."/>
        </authorList>
    </citation>
    <scope>NUCLEOTIDE SEQUENCE</scope>
    <source>
        <strain evidence="5">GSO104</strain>
    </source>
</reference>
<sequence length="470" mass="53013">MATKKEAEKAETCECRTKLHRLLYHMDFTRALRRIELKRTMKLGEGHVCEQCQRLMAEGVEVVREVEVVDHSGKLPLHIALDHMSRAPFNIVKALIEQYKEAVKIPTKVSTNLPLTLACSPKDRDWKGMDVLAGSDLEKTIILLMRKCPRAISKKSKEGGTPFHMLLEHKPQLPLVSEMIHLADGLIAKRDKSQGKQRLLDIKDCEGQLPLHIAIAYRAPTDVIMKIFTTKSDAVVVRMHHGYLPLHFAAKFGCAYPVLDRLLESNILAVKEKTANDYGGETPLHLVFADDAPEKWLGSKEDVSDDYLSPEQVVRKIVFHYYNSLRTKPIMTSSKNKKKRPVVYTEQQATRKIKELLVIKNSLGRSVYEEAKAVEPFFSVPEKLLTFLKMLTNEEFDLESERVHSAAKVISVSSSSTSDSSSDFSSGSLFDSDSNDKEIPSGCKRSRVSGSKERSNPKKVKQGKKAKLRK</sequence>
<evidence type="ECO:0000313" key="5">
    <source>
        <dbReference type="EMBL" id="CAE4613252.1"/>
    </source>
</evidence>